<evidence type="ECO:0000313" key="3">
    <source>
        <dbReference type="Proteomes" id="UP001066276"/>
    </source>
</evidence>
<evidence type="ECO:0000256" key="1">
    <source>
        <dbReference type="SAM" id="MobiDB-lite"/>
    </source>
</evidence>
<sequence length="704" mass="76911">MEPSKVVKALKVLQDEGREDLLREGVLEEAWVGLGRPKRLSAEGVSAAVAACSSLVSAGRKFRVKSATGRKVARLPVSDDTSDVVLPGPPLAVSKRRGICRLPRRQGSSLRSRVAAGSRSFVNAAVAKRGRMGAQIRFAHARIGVRNQACAPYKTSAERERQDLEEGPLAGTSKMAAPIEFQQQPAFSVEKRSVSNPRCDASVLSFEEEVVVISDDEEEVQVSQVSLLSKEKRDDSDLSGRKGGSCIQLIPRVVSPMLHIVQSWGISNQANLQLGEQIELVDQDGNVFKGTVCGERCSSGAIDRAYVSLDLSKMVVGVGPSGCDTSHVSGEHGLQAIHQRSGRIVGEQSLPVKVRAPSLHRLEGRVKPGAVYPTSGETFGDNESEPSTSWGAGGGLASMEEELLDYDEEFEETVSSRHRVCRSGEVSGEVQGSLSKAHVQDITVGGFPRGELGLVGSVRAREFRKSGGGSGGARVFGALDGSKEHRSKADACIQLVRVGRAFCRRLGFAMRGAFLPHHHIRLQACVKEDLRMWIVFLKDFNGVTMLVEEDDWFWHIQIFSDASGAHGFGVFWDGHWAAEAWPESWKRAKFSIAFLEFFPLVVALSVWGRFLANRNVIFNVDNQTVVHLVNSQKAKDEKVLKLLRVFLLCCLKFNILFKARHVPGINNDIADALSRFQWQRFRGLAPGADVQKTAIPGELWDLGG</sequence>
<dbReference type="PANTHER" id="PTHR33050">
    <property type="entry name" value="REVERSE TRANSCRIPTASE DOMAIN-CONTAINING PROTEIN"/>
    <property type="match status" value="1"/>
</dbReference>
<dbReference type="EMBL" id="JANPWB010000013">
    <property type="protein sequence ID" value="KAJ1109882.1"/>
    <property type="molecule type" value="Genomic_DNA"/>
</dbReference>
<feature type="region of interest" description="Disordered" evidence="1">
    <location>
        <begin position="370"/>
        <end position="394"/>
    </location>
</feature>
<reference evidence="2" key="1">
    <citation type="journal article" date="2022" name="bioRxiv">
        <title>Sequencing and chromosome-scale assembly of the giantPleurodeles waltlgenome.</title>
        <authorList>
            <person name="Brown T."/>
            <person name="Elewa A."/>
            <person name="Iarovenko S."/>
            <person name="Subramanian E."/>
            <person name="Araus A.J."/>
            <person name="Petzold A."/>
            <person name="Susuki M."/>
            <person name="Suzuki K.-i.T."/>
            <person name="Hayashi T."/>
            <person name="Toyoda A."/>
            <person name="Oliveira C."/>
            <person name="Osipova E."/>
            <person name="Leigh N.D."/>
            <person name="Simon A."/>
            <person name="Yun M.H."/>
        </authorList>
    </citation>
    <scope>NUCLEOTIDE SEQUENCE</scope>
    <source>
        <strain evidence="2">20211129_DDA</strain>
        <tissue evidence="2">Liver</tissue>
    </source>
</reference>
<proteinExistence type="predicted"/>
<dbReference type="AlphaFoldDB" id="A0AAV7N3I1"/>
<evidence type="ECO:0000313" key="2">
    <source>
        <dbReference type="EMBL" id="KAJ1109882.1"/>
    </source>
</evidence>
<organism evidence="2 3">
    <name type="scientific">Pleurodeles waltl</name>
    <name type="common">Iberian ribbed newt</name>
    <dbReference type="NCBI Taxonomy" id="8319"/>
    <lineage>
        <taxon>Eukaryota</taxon>
        <taxon>Metazoa</taxon>
        <taxon>Chordata</taxon>
        <taxon>Craniata</taxon>
        <taxon>Vertebrata</taxon>
        <taxon>Euteleostomi</taxon>
        <taxon>Amphibia</taxon>
        <taxon>Batrachia</taxon>
        <taxon>Caudata</taxon>
        <taxon>Salamandroidea</taxon>
        <taxon>Salamandridae</taxon>
        <taxon>Pleurodelinae</taxon>
        <taxon>Pleurodeles</taxon>
    </lineage>
</organism>
<accession>A0AAV7N3I1</accession>
<name>A0AAV7N3I1_PLEWA</name>
<protein>
    <recommendedName>
        <fullName evidence="4">RNase H type-1 domain-containing protein</fullName>
    </recommendedName>
</protein>
<evidence type="ECO:0008006" key="4">
    <source>
        <dbReference type="Google" id="ProtNLM"/>
    </source>
</evidence>
<keyword evidence="3" id="KW-1185">Reference proteome</keyword>
<gene>
    <name evidence="2" type="ORF">NDU88_007239</name>
</gene>
<dbReference type="PANTHER" id="PTHR33050:SF8">
    <property type="entry name" value="REVERSE TRANSCRIPTASE DOMAIN-CONTAINING PROTEIN"/>
    <property type="match status" value="1"/>
</dbReference>
<comment type="caution">
    <text evidence="2">The sequence shown here is derived from an EMBL/GenBank/DDBJ whole genome shotgun (WGS) entry which is preliminary data.</text>
</comment>
<dbReference type="CDD" id="cd09275">
    <property type="entry name" value="RNase_HI_RT_DIRS1"/>
    <property type="match status" value="1"/>
</dbReference>
<dbReference type="InterPro" id="IPR052055">
    <property type="entry name" value="Hepadnavirus_pol/RT"/>
</dbReference>
<dbReference type="Proteomes" id="UP001066276">
    <property type="component" value="Chromosome 9"/>
</dbReference>